<evidence type="ECO:0000256" key="1">
    <source>
        <dbReference type="ARBA" id="ARBA00022793"/>
    </source>
</evidence>
<dbReference type="NCBIfam" id="NF002614">
    <property type="entry name" value="PRK02265.1"/>
    <property type="match status" value="1"/>
</dbReference>
<keyword evidence="6" id="KW-1185">Reference proteome</keyword>
<keyword evidence="3 4" id="KW-0704">Schiff base</keyword>
<sequence length="248" mass="27674">MKKSDVLKQMSTPLGAPAFPVGPYYFRNREYLNILYRTDLEALRRVVPEPLEIDEPLVKFEIMYMPDVTGLGAYTESGQVIPVSFNGEKGEYLHAMYVDNHPAIASGREISAYPKKLGSPRLYIDSDTLVGTLDYGSLRVATATMGYKHQPLDPEKARQEIMQPTFMLKIVPNYDGNPKVCRLVRAQIKDLTIHGAWTAPARLQLFAHALAPMADLPVLEVVSASHIVTDLALSMPEIVYDYLAESSD</sequence>
<dbReference type="Pfam" id="PF06314">
    <property type="entry name" value="ADC"/>
    <property type="match status" value="1"/>
</dbReference>
<comment type="similarity">
    <text evidence="4">Belongs to the ADC family.</text>
</comment>
<keyword evidence="1 4" id="KW-0210">Decarboxylase</keyword>
<dbReference type="InterPro" id="IPR023653">
    <property type="entry name" value="Acetoacetate_decarboxylase_bac"/>
</dbReference>
<gene>
    <name evidence="4" type="primary">adc</name>
    <name evidence="5" type="ORF">ACE3NQ_16345</name>
</gene>
<dbReference type="Gene3D" id="2.40.400.10">
    <property type="entry name" value="Acetoacetate decarboxylase-like"/>
    <property type="match status" value="1"/>
</dbReference>
<dbReference type="SUPFAM" id="SSF160104">
    <property type="entry name" value="Acetoacetate decarboxylase-like"/>
    <property type="match status" value="1"/>
</dbReference>
<keyword evidence="2 4" id="KW-0456">Lyase</keyword>
<reference evidence="5 6" key="1">
    <citation type="submission" date="2024-09" db="EMBL/GenBank/DDBJ databases">
        <authorList>
            <person name="Ruan L."/>
        </authorList>
    </citation>
    <scope>NUCLEOTIDE SEQUENCE [LARGE SCALE GENOMIC DNA]</scope>
    <source>
        <strain evidence="5 6">D33</strain>
    </source>
</reference>
<dbReference type="Proteomes" id="UP001580407">
    <property type="component" value="Unassembled WGS sequence"/>
</dbReference>
<evidence type="ECO:0000313" key="5">
    <source>
        <dbReference type="EMBL" id="MFB5682498.1"/>
    </source>
</evidence>
<dbReference type="EMBL" id="JBHILM010000018">
    <property type="protein sequence ID" value="MFB5682498.1"/>
    <property type="molecule type" value="Genomic_DNA"/>
</dbReference>
<evidence type="ECO:0000313" key="6">
    <source>
        <dbReference type="Proteomes" id="UP001580407"/>
    </source>
</evidence>
<evidence type="ECO:0000256" key="4">
    <source>
        <dbReference type="HAMAP-Rule" id="MF_00597"/>
    </source>
</evidence>
<dbReference type="HAMAP" id="MF_00597">
    <property type="entry name" value="ADC"/>
    <property type="match status" value="1"/>
</dbReference>
<comment type="function">
    <text evidence="4">Catalyzes the conversion of acetoacetate to acetone and carbon dioxide.</text>
</comment>
<dbReference type="RefSeq" id="WP_375526256.1">
    <property type="nucleotide sequence ID" value="NZ_JBHILM010000018.1"/>
</dbReference>
<dbReference type="EC" id="4.1.1.4" evidence="4"/>
<dbReference type="InterPro" id="IPR023375">
    <property type="entry name" value="ADC_dom_sf"/>
</dbReference>
<evidence type="ECO:0000256" key="3">
    <source>
        <dbReference type="ARBA" id="ARBA00023270"/>
    </source>
</evidence>
<evidence type="ECO:0000256" key="2">
    <source>
        <dbReference type="ARBA" id="ARBA00023239"/>
    </source>
</evidence>
<protein>
    <recommendedName>
        <fullName evidence="4">Acetoacetate decarboxylase</fullName>
        <shortName evidence="4">AAD</shortName>
        <shortName evidence="4">ADC</shortName>
        <ecNumber evidence="4">4.1.1.4</ecNumber>
    </recommendedName>
</protein>
<comment type="catalytic activity">
    <reaction evidence="4">
        <text>acetoacetate + H(+) = acetone + CO2</text>
        <dbReference type="Rhea" id="RHEA:19729"/>
        <dbReference type="ChEBI" id="CHEBI:13705"/>
        <dbReference type="ChEBI" id="CHEBI:15347"/>
        <dbReference type="ChEBI" id="CHEBI:15378"/>
        <dbReference type="ChEBI" id="CHEBI:16526"/>
        <dbReference type="EC" id="4.1.1.4"/>
    </reaction>
</comment>
<dbReference type="InterPro" id="IPR010451">
    <property type="entry name" value="Acetoacetate_decarboxylase"/>
</dbReference>
<comment type="caution">
    <text evidence="5">The sequence shown here is derived from an EMBL/GenBank/DDBJ whole genome shotgun (WGS) entry which is preliminary data.</text>
</comment>
<proteinExistence type="inferred from homology"/>
<organism evidence="5 6">
    <name type="scientific">Paenibacillus terreus</name>
    <dbReference type="NCBI Taxonomy" id="1387834"/>
    <lineage>
        <taxon>Bacteria</taxon>
        <taxon>Bacillati</taxon>
        <taxon>Bacillota</taxon>
        <taxon>Bacilli</taxon>
        <taxon>Bacillales</taxon>
        <taxon>Paenibacillaceae</taxon>
        <taxon>Paenibacillus</taxon>
    </lineage>
</organism>
<accession>A0ABV5B9X2</accession>
<feature type="active site" description="Schiff-base intermediate with acetoacetate" evidence="4">
    <location>
        <position position="115"/>
    </location>
</feature>
<name>A0ABV5B9X2_9BACL</name>